<evidence type="ECO:0000313" key="2">
    <source>
        <dbReference type="EMBL" id="PMD15560.1"/>
    </source>
</evidence>
<feature type="chain" id="PRO_5014397739" description="Secreted protein" evidence="1">
    <location>
        <begin position="21"/>
        <end position="166"/>
    </location>
</feature>
<name>A0A2J6PNE7_9HELO</name>
<protein>
    <recommendedName>
        <fullName evidence="4">Secreted protein</fullName>
    </recommendedName>
</protein>
<sequence length="166" mass="18337">MPRRVPKSELLLALAVLCCTGPERNRRSTIAGDPGRLTVARSAANLPHPRWVDPFAVYPYSSPLQAPLAIPKRESRPTHTPSWLSWLPLAAGRRASRSPAAGISHPLSAKQRPIEIQHRCRLGRERHLQQALVEPAIDPRPPCWSRCAAFLLASPCPIRPHPSTQA</sequence>
<feature type="signal peptide" evidence="1">
    <location>
        <begin position="1"/>
        <end position="20"/>
    </location>
</feature>
<reference evidence="2 3" key="1">
    <citation type="submission" date="2016-05" db="EMBL/GenBank/DDBJ databases">
        <title>A degradative enzymes factory behind the ericoid mycorrhizal symbiosis.</title>
        <authorList>
            <consortium name="DOE Joint Genome Institute"/>
            <person name="Martino E."/>
            <person name="Morin E."/>
            <person name="Grelet G."/>
            <person name="Kuo A."/>
            <person name="Kohler A."/>
            <person name="Daghino S."/>
            <person name="Barry K."/>
            <person name="Choi C."/>
            <person name="Cichocki N."/>
            <person name="Clum A."/>
            <person name="Copeland A."/>
            <person name="Hainaut M."/>
            <person name="Haridas S."/>
            <person name="Labutti K."/>
            <person name="Lindquist E."/>
            <person name="Lipzen A."/>
            <person name="Khouja H.-R."/>
            <person name="Murat C."/>
            <person name="Ohm R."/>
            <person name="Olson A."/>
            <person name="Spatafora J."/>
            <person name="Veneault-Fourrey C."/>
            <person name="Henrissat B."/>
            <person name="Grigoriev I."/>
            <person name="Martin F."/>
            <person name="Perotto S."/>
        </authorList>
    </citation>
    <scope>NUCLEOTIDE SEQUENCE [LARGE SCALE GENOMIC DNA]</scope>
    <source>
        <strain evidence="2 3">UAMH 7357</strain>
    </source>
</reference>
<proteinExistence type="predicted"/>
<organism evidence="2 3">
    <name type="scientific">Hyaloscypha hepaticicola</name>
    <dbReference type="NCBI Taxonomy" id="2082293"/>
    <lineage>
        <taxon>Eukaryota</taxon>
        <taxon>Fungi</taxon>
        <taxon>Dikarya</taxon>
        <taxon>Ascomycota</taxon>
        <taxon>Pezizomycotina</taxon>
        <taxon>Leotiomycetes</taxon>
        <taxon>Helotiales</taxon>
        <taxon>Hyaloscyphaceae</taxon>
        <taxon>Hyaloscypha</taxon>
    </lineage>
</organism>
<keyword evidence="1" id="KW-0732">Signal</keyword>
<evidence type="ECO:0000313" key="3">
    <source>
        <dbReference type="Proteomes" id="UP000235672"/>
    </source>
</evidence>
<evidence type="ECO:0000256" key="1">
    <source>
        <dbReference type="SAM" id="SignalP"/>
    </source>
</evidence>
<accession>A0A2J6PNE7</accession>
<gene>
    <name evidence="2" type="ORF">NA56DRAFT_732535</name>
</gene>
<evidence type="ECO:0008006" key="4">
    <source>
        <dbReference type="Google" id="ProtNLM"/>
    </source>
</evidence>
<dbReference type="EMBL" id="KZ613512">
    <property type="protein sequence ID" value="PMD15560.1"/>
    <property type="molecule type" value="Genomic_DNA"/>
</dbReference>
<keyword evidence="3" id="KW-1185">Reference proteome</keyword>
<dbReference type="Proteomes" id="UP000235672">
    <property type="component" value="Unassembled WGS sequence"/>
</dbReference>
<dbReference type="AlphaFoldDB" id="A0A2J6PNE7"/>